<organism evidence="1 2">
    <name type="scientific">Stephania yunnanensis</name>
    <dbReference type="NCBI Taxonomy" id="152371"/>
    <lineage>
        <taxon>Eukaryota</taxon>
        <taxon>Viridiplantae</taxon>
        <taxon>Streptophyta</taxon>
        <taxon>Embryophyta</taxon>
        <taxon>Tracheophyta</taxon>
        <taxon>Spermatophyta</taxon>
        <taxon>Magnoliopsida</taxon>
        <taxon>Ranunculales</taxon>
        <taxon>Menispermaceae</taxon>
        <taxon>Menispermoideae</taxon>
        <taxon>Cissampelideae</taxon>
        <taxon>Stephania</taxon>
    </lineage>
</organism>
<evidence type="ECO:0000313" key="1">
    <source>
        <dbReference type="EMBL" id="KAK9151214.1"/>
    </source>
</evidence>
<reference evidence="1 2" key="1">
    <citation type="submission" date="2024-01" db="EMBL/GenBank/DDBJ databases">
        <title>Genome assemblies of Stephania.</title>
        <authorList>
            <person name="Yang L."/>
        </authorList>
    </citation>
    <scope>NUCLEOTIDE SEQUENCE [LARGE SCALE GENOMIC DNA]</scope>
    <source>
        <strain evidence="1">YNDBR</strain>
        <tissue evidence="1">Leaf</tissue>
    </source>
</reference>
<comment type="caution">
    <text evidence="1">The sequence shown here is derived from an EMBL/GenBank/DDBJ whole genome shotgun (WGS) entry which is preliminary data.</text>
</comment>
<gene>
    <name evidence="1" type="ORF">Syun_009523</name>
</gene>
<protein>
    <submittedName>
        <fullName evidence="1">Uncharacterized protein</fullName>
    </submittedName>
</protein>
<name>A0AAP0KGT8_9MAGN</name>
<sequence length="154" mass="17763">MWQRGIGWNICNDVVERLRADMCHEHGMGWFGRVIERRWDDCRTHSEDDPKHAVTSSLKWFVLLTNGNSTRGEHELVLLRKYTHRDGLERRDGNNGGVLAAVMAADFKGDPLEDHNELIELVTSSKHVLLYLFNRSPTAVKKMLTEEDIATRHL</sequence>
<evidence type="ECO:0000313" key="2">
    <source>
        <dbReference type="Proteomes" id="UP001420932"/>
    </source>
</evidence>
<accession>A0AAP0KGT8</accession>
<dbReference type="Proteomes" id="UP001420932">
    <property type="component" value="Unassembled WGS sequence"/>
</dbReference>
<dbReference type="EMBL" id="JBBNAF010000004">
    <property type="protein sequence ID" value="KAK9151214.1"/>
    <property type="molecule type" value="Genomic_DNA"/>
</dbReference>
<proteinExistence type="predicted"/>
<dbReference type="AlphaFoldDB" id="A0AAP0KGT8"/>
<keyword evidence="2" id="KW-1185">Reference proteome</keyword>